<feature type="transmembrane region" description="Helical" evidence="7">
    <location>
        <begin position="305"/>
        <end position="324"/>
    </location>
</feature>
<protein>
    <recommendedName>
        <fullName evidence="8">Major facilitator superfamily (MFS) profile domain-containing protein</fullName>
    </recommendedName>
</protein>
<feature type="transmembrane region" description="Helical" evidence="7">
    <location>
        <begin position="116"/>
        <end position="136"/>
    </location>
</feature>
<keyword evidence="4 7" id="KW-0812">Transmembrane</keyword>
<feature type="transmembrane region" description="Helical" evidence="7">
    <location>
        <begin position="142"/>
        <end position="163"/>
    </location>
</feature>
<evidence type="ECO:0000256" key="2">
    <source>
        <dbReference type="ARBA" id="ARBA00010992"/>
    </source>
</evidence>
<dbReference type="PANTHER" id="PTHR48022">
    <property type="entry name" value="PLASTIDIC GLUCOSE TRANSPORTER 4"/>
    <property type="match status" value="1"/>
</dbReference>
<comment type="subcellular location">
    <subcellularLocation>
        <location evidence="1">Membrane</location>
        <topology evidence="1">Multi-pass membrane protein</topology>
    </subcellularLocation>
</comment>
<dbReference type="PRINTS" id="PR00171">
    <property type="entry name" value="SUGRTRNSPORT"/>
</dbReference>
<dbReference type="SUPFAM" id="SSF103473">
    <property type="entry name" value="MFS general substrate transporter"/>
    <property type="match status" value="1"/>
</dbReference>
<dbReference type="InterPro" id="IPR005828">
    <property type="entry name" value="MFS_sugar_transport-like"/>
</dbReference>
<feature type="transmembrane region" description="Helical" evidence="7">
    <location>
        <begin position="403"/>
        <end position="427"/>
    </location>
</feature>
<evidence type="ECO:0000256" key="1">
    <source>
        <dbReference type="ARBA" id="ARBA00004141"/>
    </source>
</evidence>
<evidence type="ECO:0000256" key="6">
    <source>
        <dbReference type="ARBA" id="ARBA00023136"/>
    </source>
</evidence>
<dbReference type="PROSITE" id="PS50850">
    <property type="entry name" value="MFS"/>
    <property type="match status" value="1"/>
</dbReference>
<evidence type="ECO:0000313" key="9">
    <source>
        <dbReference type="EMBL" id="OQE40291.1"/>
    </source>
</evidence>
<accession>A0A1V6UPE9</accession>
<feature type="domain" description="Major facilitator superfamily (MFS) profile" evidence="8">
    <location>
        <begin position="40"/>
        <end position="494"/>
    </location>
</feature>
<feature type="transmembrane region" description="Helical" evidence="7">
    <location>
        <begin position="201"/>
        <end position="225"/>
    </location>
</feature>
<gene>
    <name evidence="9" type="ORF">PENCOP_c006G00228</name>
</gene>
<dbReference type="GO" id="GO:0016020">
    <property type="term" value="C:membrane"/>
    <property type="evidence" value="ECO:0007669"/>
    <property type="project" value="UniProtKB-SubCell"/>
</dbReference>
<dbReference type="InterPro" id="IPR050360">
    <property type="entry name" value="MFS_Sugar_Transporters"/>
</dbReference>
<proteinExistence type="inferred from homology"/>
<dbReference type="Gene3D" id="1.20.1250.20">
    <property type="entry name" value="MFS general substrate transporter like domains"/>
    <property type="match status" value="1"/>
</dbReference>
<feature type="transmembrane region" description="Helical" evidence="7">
    <location>
        <begin position="170"/>
        <end position="195"/>
    </location>
</feature>
<comment type="similarity">
    <text evidence="2">Belongs to the major facilitator superfamily. Sugar transporter (TC 2.A.1.1) family.</text>
</comment>
<dbReference type="InterPro" id="IPR020846">
    <property type="entry name" value="MFS_dom"/>
</dbReference>
<dbReference type="InterPro" id="IPR003663">
    <property type="entry name" value="Sugar/inositol_transpt"/>
</dbReference>
<dbReference type="PROSITE" id="PS00216">
    <property type="entry name" value="SUGAR_TRANSPORT_1"/>
    <property type="match status" value="1"/>
</dbReference>
<reference evidence="10" key="1">
    <citation type="journal article" date="2017" name="Nat. Microbiol.">
        <title>Global analysis of biosynthetic gene clusters reveals vast potential of secondary metabolite production in Penicillium species.</title>
        <authorList>
            <person name="Nielsen J.C."/>
            <person name="Grijseels S."/>
            <person name="Prigent S."/>
            <person name="Ji B."/>
            <person name="Dainat J."/>
            <person name="Nielsen K.F."/>
            <person name="Frisvad J.C."/>
            <person name="Workman M."/>
            <person name="Nielsen J."/>
        </authorList>
    </citation>
    <scope>NUCLEOTIDE SEQUENCE [LARGE SCALE GENOMIC DNA]</scope>
    <source>
        <strain evidence="10">IBT 31321</strain>
    </source>
</reference>
<evidence type="ECO:0000256" key="7">
    <source>
        <dbReference type="SAM" id="Phobius"/>
    </source>
</evidence>
<dbReference type="AlphaFoldDB" id="A0A1V6UPE9"/>
<feature type="transmembrane region" description="Helical" evidence="7">
    <location>
        <begin position="85"/>
        <end position="104"/>
    </location>
</feature>
<feature type="transmembrane region" description="Helical" evidence="7">
    <location>
        <begin position="468"/>
        <end position="490"/>
    </location>
</feature>
<evidence type="ECO:0000256" key="3">
    <source>
        <dbReference type="ARBA" id="ARBA00022448"/>
    </source>
</evidence>
<keyword evidence="3" id="KW-0813">Transport</keyword>
<name>A0A1V6UPE9_9EURO</name>
<organism evidence="9 10">
    <name type="scientific">Penicillium coprophilum</name>
    <dbReference type="NCBI Taxonomy" id="36646"/>
    <lineage>
        <taxon>Eukaryota</taxon>
        <taxon>Fungi</taxon>
        <taxon>Dikarya</taxon>
        <taxon>Ascomycota</taxon>
        <taxon>Pezizomycotina</taxon>
        <taxon>Eurotiomycetes</taxon>
        <taxon>Eurotiomycetidae</taxon>
        <taxon>Eurotiales</taxon>
        <taxon>Aspergillaceae</taxon>
        <taxon>Penicillium</taxon>
    </lineage>
</organism>
<keyword evidence="6 7" id="KW-0472">Membrane</keyword>
<keyword evidence="10" id="KW-1185">Reference proteome</keyword>
<evidence type="ECO:0000256" key="5">
    <source>
        <dbReference type="ARBA" id="ARBA00022989"/>
    </source>
</evidence>
<evidence type="ECO:0000313" key="10">
    <source>
        <dbReference type="Proteomes" id="UP000191500"/>
    </source>
</evidence>
<sequence length="551" mass="60729">MSITAMAPKELLAESTIARYVKTIRSCPREIIANKQILLTAAMYATAGLPITWDQGSSSVIPSLPGFQEAFGITSATNPTEVSNFISFVYIGAGVGAGLSFFINDRVGRLWSFRSYMVIWIIGQMIATFSSGNIGAFYTARIVSGLGIGALTVIGPVSIVEIAPTEIRGLLSVWFSVVMLLSLTVSVFVVLGVYLHVANSYLQYQIVFFVPTIAVALIIITSFFLSESPRWLFLVKKPERGIETLVALRGLPATHPRIASEIEDIQKQIETQQKFQHNGSPTGIVELFKETFLVPSNLRRVQQTFISYALAQLSGANSVTSYLVPILSLMGLGGGTDRSLFLSGMYSMAKFFFTLIASFCFIDMLGRRKSFFTGVTLQMVSDIYIGVYIKYRQSGLVTSNASQAAIAAIFIHGFGFAVGLLILPYVFGAEIWPNHIRSFGAAISQCFHWLFFFGINKATPSLLAKTNNWGAFLFFAAWCFISLVYAYFVIPETASEGLENFDAIFEQPLWRAYRGTQRKHIACIEACEVPVQQENMPAKKKKQFGDGVVEV</sequence>
<dbReference type="GO" id="GO:0005351">
    <property type="term" value="F:carbohydrate:proton symporter activity"/>
    <property type="evidence" value="ECO:0007669"/>
    <property type="project" value="TreeGrafter"/>
</dbReference>
<dbReference type="EMBL" id="MDDG01000006">
    <property type="protein sequence ID" value="OQE40291.1"/>
    <property type="molecule type" value="Genomic_DNA"/>
</dbReference>
<evidence type="ECO:0000256" key="4">
    <source>
        <dbReference type="ARBA" id="ARBA00022692"/>
    </source>
</evidence>
<feature type="transmembrane region" description="Helical" evidence="7">
    <location>
        <begin position="439"/>
        <end position="456"/>
    </location>
</feature>
<comment type="caution">
    <text evidence="9">The sequence shown here is derived from an EMBL/GenBank/DDBJ whole genome shotgun (WGS) entry which is preliminary data.</text>
</comment>
<feature type="transmembrane region" description="Helical" evidence="7">
    <location>
        <begin position="344"/>
        <end position="364"/>
    </location>
</feature>
<dbReference type="Proteomes" id="UP000191500">
    <property type="component" value="Unassembled WGS sequence"/>
</dbReference>
<dbReference type="InterPro" id="IPR005829">
    <property type="entry name" value="Sugar_transporter_CS"/>
</dbReference>
<dbReference type="InterPro" id="IPR036259">
    <property type="entry name" value="MFS_trans_sf"/>
</dbReference>
<dbReference type="Pfam" id="PF00083">
    <property type="entry name" value="Sugar_tr"/>
    <property type="match status" value="1"/>
</dbReference>
<evidence type="ECO:0000259" key="8">
    <source>
        <dbReference type="PROSITE" id="PS50850"/>
    </source>
</evidence>
<keyword evidence="5 7" id="KW-1133">Transmembrane helix</keyword>
<dbReference type="PANTHER" id="PTHR48022:SF59">
    <property type="entry name" value="MAJOR FACILITATOR SUPERFAMILY (MFS) PROFILE DOMAIN-CONTAINING PROTEIN"/>
    <property type="match status" value="1"/>
</dbReference>